<accession>A0A1X7DQY9</accession>
<dbReference type="CDD" id="cd17355">
    <property type="entry name" value="MFS_YcxA_like"/>
    <property type="match status" value="1"/>
</dbReference>
<feature type="domain" description="Major facilitator superfamily (MFS) profile" evidence="5">
    <location>
        <begin position="20"/>
        <end position="413"/>
    </location>
</feature>
<evidence type="ECO:0000256" key="3">
    <source>
        <dbReference type="ARBA" id="ARBA00023136"/>
    </source>
</evidence>
<feature type="transmembrane region" description="Helical" evidence="4">
    <location>
        <begin position="388"/>
        <end position="408"/>
    </location>
</feature>
<dbReference type="PROSITE" id="PS50850">
    <property type="entry name" value="MFS"/>
    <property type="match status" value="1"/>
</dbReference>
<dbReference type="Gene3D" id="1.20.1250.20">
    <property type="entry name" value="MFS general substrate transporter like domains"/>
    <property type="match status" value="2"/>
</dbReference>
<feature type="transmembrane region" description="Helical" evidence="4">
    <location>
        <begin position="234"/>
        <end position="257"/>
    </location>
</feature>
<evidence type="ECO:0000259" key="5">
    <source>
        <dbReference type="PROSITE" id="PS50850"/>
    </source>
</evidence>
<dbReference type="PANTHER" id="PTHR11360:SF284">
    <property type="entry name" value="EG:103B4.3 PROTEIN-RELATED"/>
    <property type="match status" value="1"/>
</dbReference>
<reference evidence="6 7" key="1">
    <citation type="submission" date="2017-04" db="EMBL/GenBank/DDBJ databases">
        <authorList>
            <person name="Afonso C.L."/>
            <person name="Miller P.J."/>
            <person name="Scott M.A."/>
            <person name="Spackman E."/>
            <person name="Goraichik I."/>
            <person name="Dimitrov K.M."/>
            <person name="Suarez D.L."/>
            <person name="Swayne D.E."/>
        </authorList>
    </citation>
    <scope>NUCLEOTIDE SEQUENCE [LARGE SCALE GENOMIC DNA]</scope>
    <source>
        <strain evidence="6 7">A2P</strain>
    </source>
</reference>
<feature type="transmembrane region" description="Helical" evidence="4">
    <location>
        <begin position="351"/>
        <end position="376"/>
    </location>
</feature>
<dbReference type="InterPro" id="IPR011701">
    <property type="entry name" value="MFS"/>
</dbReference>
<dbReference type="EMBL" id="FXAK01000001">
    <property type="protein sequence ID" value="SMF19772.1"/>
    <property type="molecule type" value="Genomic_DNA"/>
</dbReference>
<dbReference type="GO" id="GO:0022857">
    <property type="term" value="F:transmembrane transporter activity"/>
    <property type="evidence" value="ECO:0007669"/>
    <property type="project" value="InterPro"/>
</dbReference>
<organism evidence="6 7">
    <name type="scientific">Azospirillum oryzae</name>
    <dbReference type="NCBI Taxonomy" id="286727"/>
    <lineage>
        <taxon>Bacteria</taxon>
        <taxon>Pseudomonadati</taxon>
        <taxon>Pseudomonadota</taxon>
        <taxon>Alphaproteobacteria</taxon>
        <taxon>Rhodospirillales</taxon>
        <taxon>Azospirillaceae</taxon>
        <taxon>Azospirillum</taxon>
    </lineage>
</organism>
<feature type="transmembrane region" description="Helical" evidence="4">
    <location>
        <begin position="145"/>
        <end position="167"/>
    </location>
</feature>
<proteinExistence type="predicted"/>
<keyword evidence="3 4" id="KW-0472">Membrane</keyword>
<sequence>MPFGSRTGGAPPRNPTLLPALLVVLFAFLFNFVARGVADAYTVFLVPIEQETGWPRSTLTSVYALYMLVQGLAAPVSGMAFERFGPRVVYPAGLVLLALATLGGSMLEARWQLHLYLGIVTGLGVAAIGMIPAAALIGRWHRRHLGTAIAIAYAGFGSGILVIAPLAQLLIERLGWRGAYQAMGLLLAALALPVLLLPWRRLADGRPAEDGATTPVRRAGTGWRLPEAMRTLPFWGLVHVLFFTAFGMYIVIVQVVAMLVESGYPPIEAAAAFGSAGMLSVAGVIAAGGLCDRIGFRTTALASFAGTLAGILCLIGLYGRPSPILLAGYTLLFGIAQGARGPIVSTLTSRIFVGGSATIFGSIYATMSIGAALGAWLSGLLHDLTQGYAVSLVVAAAAIGAAPLPFLLSPAIAGAIPATPPLRAGSAITAKGDAP</sequence>
<keyword evidence="1 4" id="KW-0812">Transmembrane</keyword>
<evidence type="ECO:0000256" key="2">
    <source>
        <dbReference type="ARBA" id="ARBA00022989"/>
    </source>
</evidence>
<dbReference type="Proteomes" id="UP000192936">
    <property type="component" value="Unassembled WGS sequence"/>
</dbReference>
<keyword evidence="2 4" id="KW-1133">Transmembrane helix</keyword>
<evidence type="ECO:0000313" key="6">
    <source>
        <dbReference type="EMBL" id="SMF19772.1"/>
    </source>
</evidence>
<feature type="transmembrane region" description="Helical" evidence="4">
    <location>
        <begin position="113"/>
        <end position="138"/>
    </location>
</feature>
<feature type="transmembrane region" description="Helical" evidence="4">
    <location>
        <begin position="88"/>
        <end position="107"/>
    </location>
</feature>
<dbReference type="PANTHER" id="PTHR11360">
    <property type="entry name" value="MONOCARBOXYLATE TRANSPORTER"/>
    <property type="match status" value="1"/>
</dbReference>
<dbReference type="InterPro" id="IPR020846">
    <property type="entry name" value="MFS_dom"/>
</dbReference>
<name>A0A1X7DQY9_9PROT</name>
<feature type="transmembrane region" description="Helical" evidence="4">
    <location>
        <begin position="324"/>
        <end position="339"/>
    </location>
</feature>
<protein>
    <submittedName>
        <fullName evidence="6">Nitrate/nitrite transporter NarK</fullName>
    </submittedName>
</protein>
<feature type="transmembrane region" description="Helical" evidence="4">
    <location>
        <begin position="269"/>
        <end position="291"/>
    </location>
</feature>
<dbReference type="STRING" id="286727.SAMN02982917_0856"/>
<dbReference type="SUPFAM" id="SSF103473">
    <property type="entry name" value="MFS general substrate transporter"/>
    <property type="match status" value="1"/>
</dbReference>
<dbReference type="InterPro" id="IPR036259">
    <property type="entry name" value="MFS_trans_sf"/>
</dbReference>
<dbReference type="OrthoDB" id="7200137at2"/>
<feature type="transmembrane region" description="Helical" evidence="4">
    <location>
        <begin position="298"/>
        <end position="318"/>
    </location>
</feature>
<dbReference type="RefSeq" id="WP_085082577.1">
    <property type="nucleotide sequence ID" value="NZ_FXAK01000001.1"/>
</dbReference>
<gene>
    <name evidence="6" type="ORF">SAMN02982917_0856</name>
</gene>
<dbReference type="Pfam" id="PF07690">
    <property type="entry name" value="MFS_1"/>
    <property type="match status" value="1"/>
</dbReference>
<dbReference type="InterPro" id="IPR050327">
    <property type="entry name" value="Proton-linked_MCT"/>
</dbReference>
<dbReference type="AlphaFoldDB" id="A0A1X7DQY9"/>
<feature type="transmembrane region" description="Helical" evidence="4">
    <location>
        <begin position="179"/>
        <end position="199"/>
    </location>
</feature>
<evidence type="ECO:0000256" key="1">
    <source>
        <dbReference type="ARBA" id="ARBA00022692"/>
    </source>
</evidence>
<evidence type="ECO:0000313" key="7">
    <source>
        <dbReference type="Proteomes" id="UP000192936"/>
    </source>
</evidence>
<evidence type="ECO:0000256" key="4">
    <source>
        <dbReference type="SAM" id="Phobius"/>
    </source>
</evidence>